<accession>A0A6G1ISF6</accession>
<name>A0A6G1ISF6_9PLEO</name>
<protein>
    <submittedName>
        <fullName evidence="1">Uncharacterized protein</fullName>
    </submittedName>
</protein>
<dbReference type="Proteomes" id="UP000799291">
    <property type="component" value="Unassembled WGS sequence"/>
</dbReference>
<gene>
    <name evidence="1" type="ORF">K458DRAFT_392575</name>
</gene>
<dbReference type="AlphaFoldDB" id="A0A6G1ISF6"/>
<keyword evidence="2" id="KW-1185">Reference proteome</keyword>
<proteinExistence type="predicted"/>
<sequence>MSALSWLDQKRRASNNLAQRQQLFLFLEAILNRLPRELRDQIYEYLVKQHPTHPLSSEGFSFDNECCELYGSQEMSGQMVAEFGEAFARNGHCVLQDVFDLNKLLEREKNDWASTDIVPPPDVVTLDIDKLKRRGQDIQIPAKRPRRKKGNRGAVMYAILKNCLAPLLDLPQAHRLQLTLIVLSYSDDPHAEAVLGSIEAIYNTLEEKGAKVTAKFCSGKEIERVYFDEQ</sequence>
<evidence type="ECO:0000313" key="2">
    <source>
        <dbReference type="Proteomes" id="UP000799291"/>
    </source>
</evidence>
<dbReference type="OrthoDB" id="3684889at2759"/>
<organism evidence="1 2">
    <name type="scientific">Lentithecium fluviatile CBS 122367</name>
    <dbReference type="NCBI Taxonomy" id="1168545"/>
    <lineage>
        <taxon>Eukaryota</taxon>
        <taxon>Fungi</taxon>
        <taxon>Dikarya</taxon>
        <taxon>Ascomycota</taxon>
        <taxon>Pezizomycotina</taxon>
        <taxon>Dothideomycetes</taxon>
        <taxon>Pleosporomycetidae</taxon>
        <taxon>Pleosporales</taxon>
        <taxon>Massarineae</taxon>
        <taxon>Lentitheciaceae</taxon>
        <taxon>Lentithecium</taxon>
    </lineage>
</organism>
<evidence type="ECO:0000313" key="1">
    <source>
        <dbReference type="EMBL" id="KAF2680910.1"/>
    </source>
</evidence>
<dbReference type="EMBL" id="MU005594">
    <property type="protein sequence ID" value="KAF2680910.1"/>
    <property type="molecule type" value="Genomic_DNA"/>
</dbReference>
<reference evidence="1" key="1">
    <citation type="journal article" date="2020" name="Stud. Mycol.">
        <title>101 Dothideomycetes genomes: a test case for predicting lifestyles and emergence of pathogens.</title>
        <authorList>
            <person name="Haridas S."/>
            <person name="Albert R."/>
            <person name="Binder M."/>
            <person name="Bloem J."/>
            <person name="Labutti K."/>
            <person name="Salamov A."/>
            <person name="Andreopoulos B."/>
            <person name="Baker S."/>
            <person name="Barry K."/>
            <person name="Bills G."/>
            <person name="Bluhm B."/>
            <person name="Cannon C."/>
            <person name="Castanera R."/>
            <person name="Culley D."/>
            <person name="Daum C."/>
            <person name="Ezra D."/>
            <person name="Gonzalez J."/>
            <person name="Henrissat B."/>
            <person name="Kuo A."/>
            <person name="Liang C."/>
            <person name="Lipzen A."/>
            <person name="Lutzoni F."/>
            <person name="Magnuson J."/>
            <person name="Mondo S."/>
            <person name="Nolan M."/>
            <person name="Ohm R."/>
            <person name="Pangilinan J."/>
            <person name="Park H.-J."/>
            <person name="Ramirez L."/>
            <person name="Alfaro M."/>
            <person name="Sun H."/>
            <person name="Tritt A."/>
            <person name="Yoshinaga Y."/>
            <person name="Zwiers L.-H."/>
            <person name="Turgeon B."/>
            <person name="Goodwin S."/>
            <person name="Spatafora J."/>
            <person name="Crous P."/>
            <person name="Grigoriev I."/>
        </authorList>
    </citation>
    <scope>NUCLEOTIDE SEQUENCE</scope>
    <source>
        <strain evidence="1">CBS 122367</strain>
    </source>
</reference>